<dbReference type="InterPro" id="IPR043519">
    <property type="entry name" value="NT_sf"/>
</dbReference>
<dbReference type="EMBL" id="CP031422">
    <property type="protein sequence ID" value="AZS42360.1"/>
    <property type="molecule type" value="Genomic_DNA"/>
</dbReference>
<evidence type="ECO:0000313" key="2">
    <source>
        <dbReference type="EMBL" id="AZS42360.1"/>
    </source>
</evidence>
<gene>
    <name evidence="2" type="ORF">CVS54_03723</name>
</gene>
<protein>
    <recommendedName>
        <fullName evidence="4">Nucleotidyltransferase</fullName>
    </recommendedName>
</protein>
<dbReference type="KEGG" id="moy:CVS54_03723"/>
<dbReference type="Proteomes" id="UP000274841">
    <property type="component" value="Chromosome"/>
</dbReference>
<dbReference type="Pfam" id="PF18144">
    <property type="entry name" value="SMODS"/>
    <property type="match status" value="1"/>
</dbReference>
<evidence type="ECO:0000313" key="3">
    <source>
        <dbReference type="Proteomes" id="UP000274841"/>
    </source>
</evidence>
<dbReference type="RefSeq" id="WP_127012858.1">
    <property type="nucleotide sequence ID" value="NZ_CP031422.1"/>
</dbReference>
<keyword evidence="1" id="KW-0051">Antiviral defense</keyword>
<dbReference type="GO" id="GO:0016779">
    <property type="term" value="F:nucleotidyltransferase activity"/>
    <property type="evidence" value="ECO:0007669"/>
    <property type="project" value="InterPro"/>
</dbReference>
<dbReference type="GO" id="GO:0051607">
    <property type="term" value="P:defense response to virus"/>
    <property type="evidence" value="ECO:0007669"/>
    <property type="project" value="UniProtKB-KW"/>
</dbReference>
<dbReference type="InterPro" id="IPR006116">
    <property type="entry name" value="NT_2-5OAS_ClassI-CCAase"/>
</dbReference>
<reference evidence="2 3" key="1">
    <citation type="submission" date="2018-08" db="EMBL/GenBank/DDBJ databases">
        <title>Microbacterium oxydans strain HG3.</title>
        <authorList>
            <person name="ORTET P."/>
        </authorList>
    </citation>
    <scope>NUCLEOTIDE SEQUENCE [LARGE SCALE GENOMIC DNA]</scope>
    <source>
        <strain evidence="2 3">HG3</strain>
    </source>
</reference>
<name>A0A3S9WQI7_9MICO</name>
<evidence type="ECO:0000256" key="1">
    <source>
        <dbReference type="ARBA" id="ARBA00023118"/>
    </source>
</evidence>
<organism evidence="2 3">
    <name type="scientific">Microbacterium oxydans</name>
    <dbReference type="NCBI Taxonomy" id="82380"/>
    <lineage>
        <taxon>Bacteria</taxon>
        <taxon>Bacillati</taxon>
        <taxon>Actinomycetota</taxon>
        <taxon>Actinomycetes</taxon>
        <taxon>Micrococcales</taxon>
        <taxon>Microbacteriaceae</taxon>
        <taxon>Microbacterium</taxon>
    </lineage>
</organism>
<dbReference type="CDD" id="cd05400">
    <property type="entry name" value="NT_2-5OAS_ClassI-CCAase"/>
    <property type="match status" value="1"/>
</dbReference>
<accession>A0A3S9WQI7</accession>
<dbReference type="SUPFAM" id="SSF81301">
    <property type="entry name" value="Nucleotidyltransferase"/>
    <property type="match status" value="1"/>
</dbReference>
<sequence>METLASQFEDAVSNVTISPDKQKLAIAAHTEVRNLLESDAVLREWGVDSILIGSYARQTGRHPGKDVDIFLRFTKLSIRDNPSLIYDRVAQLLIRQYGRVEDGGRVTLQARSVKVDFGPPSARPDLGFSVDAVPAVPWGEHWGIPARDRTDWSDANTRWMKTSPVAFADASAALSTRTASPTVGDRNAYKPIVRLLRQVRHTHLGEARPGGLYVEIAAYYAWEANRVSGGSWAELLAASLRQVGIEFSKAVTNGMADPILGTSLTPGLSAQQWRTAANLFIELADKADEALSSDRCGAAKIWRDILGTNERGQILPLPPGCAADGSVVPRITAVSAVGPTQARGFALST</sequence>
<dbReference type="AlphaFoldDB" id="A0A3S9WQI7"/>
<evidence type="ECO:0008006" key="4">
    <source>
        <dbReference type="Google" id="ProtNLM"/>
    </source>
</evidence>
<proteinExistence type="predicted"/>
<dbReference type="Gene3D" id="3.30.460.10">
    <property type="entry name" value="Beta Polymerase, domain 2"/>
    <property type="match status" value="1"/>
</dbReference>